<dbReference type="RefSeq" id="WP_196194770.1">
    <property type="nucleotide sequence ID" value="NZ_JADPRT010000006.1"/>
</dbReference>
<organism evidence="4 5">
    <name type="scientific">Streptacidiphilus fuscans</name>
    <dbReference type="NCBI Taxonomy" id="2789292"/>
    <lineage>
        <taxon>Bacteria</taxon>
        <taxon>Bacillati</taxon>
        <taxon>Actinomycetota</taxon>
        <taxon>Actinomycetes</taxon>
        <taxon>Kitasatosporales</taxon>
        <taxon>Streptomycetaceae</taxon>
        <taxon>Streptacidiphilus</taxon>
    </lineage>
</organism>
<dbReference type="Proteomes" id="UP000657385">
    <property type="component" value="Unassembled WGS sequence"/>
</dbReference>
<dbReference type="GO" id="GO:0005975">
    <property type="term" value="P:carbohydrate metabolic process"/>
    <property type="evidence" value="ECO:0007669"/>
    <property type="project" value="InterPro"/>
</dbReference>
<dbReference type="Pfam" id="PF26113">
    <property type="entry name" value="GH16_XgeA"/>
    <property type="match status" value="1"/>
</dbReference>
<evidence type="ECO:0000256" key="1">
    <source>
        <dbReference type="ARBA" id="ARBA00006865"/>
    </source>
</evidence>
<comment type="caution">
    <text evidence="4">The sequence shown here is derived from an EMBL/GenBank/DDBJ whole genome shotgun (WGS) entry which is preliminary data.</text>
</comment>
<accession>A0A931FCC5</accession>
<gene>
    <name evidence="4" type="ORF">I2501_16300</name>
</gene>
<feature type="signal peptide" evidence="2">
    <location>
        <begin position="1"/>
        <end position="22"/>
    </location>
</feature>
<dbReference type="InterPro" id="IPR050546">
    <property type="entry name" value="Glycosyl_Hydrlase_16"/>
</dbReference>
<feature type="chain" id="PRO_5038692249" description="GH16 domain-containing protein" evidence="2">
    <location>
        <begin position="23"/>
        <end position="292"/>
    </location>
</feature>
<dbReference type="InterPro" id="IPR013320">
    <property type="entry name" value="ConA-like_dom_sf"/>
</dbReference>
<evidence type="ECO:0000259" key="3">
    <source>
        <dbReference type="PROSITE" id="PS51762"/>
    </source>
</evidence>
<dbReference type="PROSITE" id="PS51762">
    <property type="entry name" value="GH16_2"/>
    <property type="match status" value="1"/>
</dbReference>
<comment type="similarity">
    <text evidence="1">Belongs to the glycosyl hydrolase 16 family.</text>
</comment>
<dbReference type="InterPro" id="IPR000757">
    <property type="entry name" value="Beta-glucanase-like"/>
</dbReference>
<evidence type="ECO:0000313" key="4">
    <source>
        <dbReference type="EMBL" id="MBF9069587.1"/>
    </source>
</evidence>
<evidence type="ECO:0000256" key="2">
    <source>
        <dbReference type="SAM" id="SignalP"/>
    </source>
</evidence>
<dbReference type="SUPFAM" id="SSF49899">
    <property type="entry name" value="Concanavalin A-like lectins/glucanases"/>
    <property type="match status" value="1"/>
</dbReference>
<name>A0A931FCC5_9ACTN</name>
<feature type="domain" description="GH16" evidence="3">
    <location>
        <begin position="65"/>
        <end position="279"/>
    </location>
</feature>
<dbReference type="EMBL" id="JADPRT010000006">
    <property type="protein sequence ID" value="MBF9069587.1"/>
    <property type="molecule type" value="Genomic_DNA"/>
</dbReference>
<proteinExistence type="inferred from homology"/>
<evidence type="ECO:0000313" key="5">
    <source>
        <dbReference type="Proteomes" id="UP000657385"/>
    </source>
</evidence>
<keyword evidence="2" id="KW-0732">Signal</keyword>
<dbReference type="PANTHER" id="PTHR10963">
    <property type="entry name" value="GLYCOSYL HYDROLASE-RELATED"/>
    <property type="match status" value="1"/>
</dbReference>
<dbReference type="PANTHER" id="PTHR10963:SF55">
    <property type="entry name" value="GLYCOSIDE HYDROLASE FAMILY 16 PROTEIN"/>
    <property type="match status" value="1"/>
</dbReference>
<dbReference type="AlphaFoldDB" id="A0A931FCC5"/>
<reference evidence="4" key="1">
    <citation type="submission" date="2020-11" db="EMBL/GenBank/DDBJ databases">
        <title>Isolation and identification of active actinomycetes.</title>
        <authorList>
            <person name="Yu B."/>
        </authorList>
    </citation>
    <scope>NUCLEOTIDE SEQUENCE</scope>
    <source>
        <strain evidence="4">NEAU-YB345</strain>
    </source>
</reference>
<protein>
    <recommendedName>
        <fullName evidence="3">GH16 domain-containing protein</fullName>
    </recommendedName>
</protein>
<dbReference type="GO" id="GO:0004553">
    <property type="term" value="F:hydrolase activity, hydrolyzing O-glycosyl compounds"/>
    <property type="evidence" value="ECO:0007669"/>
    <property type="project" value="InterPro"/>
</dbReference>
<dbReference type="Gene3D" id="2.60.120.200">
    <property type="match status" value="1"/>
</dbReference>
<sequence length="292" mass="31122">MQRKRLTTLCAAAVLPLLAVMASSRVTPSNAEASHVEASRVVASRTVAGQAAESRAVAAARPLRDDDWTLTFEDDFAGSSLNTALWQPGWFGTGITGPVNTQEAQGYDSRNVTVSDGHLALALTATHGALVSTNPHDGRASGGFEFTGPALMEALIYTPGSTTVSDWPAFWSDGQSFPGDGEIDVMEGLAGQLCFHVHQITGGPGQCTNLGPGWHNYAAYWNPSVRTVTFYYDGVLVGREAFDNGDAPQYLIIDNTSTAKPVPDTMLVDWVRVWQQPHYGHPHPLAAGPGRG</sequence>
<keyword evidence="5" id="KW-1185">Reference proteome</keyword>